<evidence type="ECO:0000259" key="9">
    <source>
        <dbReference type="Pfam" id="PF24597"/>
    </source>
</evidence>
<comment type="caution">
    <text evidence="11">The sequence shown here is derived from an EMBL/GenBank/DDBJ whole genome shotgun (WGS) entry which is preliminary data.</text>
</comment>
<keyword evidence="4" id="KW-0333">Golgi apparatus</keyword>
<dbReference type="EMBL" id="JAVRRL010000018">
    <property type="protein sequence ID" value="KAK5114319.1"/>
    <property type="molecule type" value="Genomic_DNA"/>
</dbReference>
<evidence type="ECO:0000256" key="7">
    <source>
        <dbReference type="SAM" id="MobiDB-lite"/>
    </source>
</evidence>
<feature type="domain" description="DOP1 N-terminal" evidence="8">
    <location>
        <begin position="41"/>
        <end position="360"/>
    </location>
</feature>
<dbReference type="Proteomes" id="UP001310890">
    <property type="component" value="Unassembled WGS sequence"/>
</dbReference>
<comment type="subcellular location">
    <subcellularLocation>
        <location evidence="1">Golgi apparatus membrane</location>
        <topology evidence="1">Peripheral membrane protein</topology>
    </subcellularLocation>
</comment>
<evidence type="ECO:0000256" key="2">
    <source>
        <dbReference type="ARBA" id="ARBA00022448"/>
    </source>
</evidence>
<dbReference type="PANTHER" id="PTHR14042">
    <property type="entry name" value="DOPEY-RELATED"/>
    <property type="match status" value="1"/>
</dbReference>
<evidence type="ECO:0000313" key="12">
    <source>
        <dbReference type="Proteomes" id="UP001310890"/>
    </source>
</evidence>
<keyword evidence="3" id="KW-0653">Protein transport</keyword>
<evidence type="ECO:0000256" key="4">
    <source>
        <dbReference type="ARBA" id="ARBA00023034"/>
    </source>
</evidence>
<evidence type="ECO:0000256" key="1">
    <source>
        <dbReference type="ARBA" id="ARBA00004395"/>
    </source>
</evidence>
<gene>
    <name evidence="11" type="ORF">LTR62_002570</name>
</gene>
<dbReference type="SUPFAM" id="SSF48371">
    <property type="entry name" value="ARM repeat"/>
    <property type="match status" value="2"/>
</dbReference>
<accession>A0AAN7YS44</accession>
<protein>
    <recommendedName>
        <fullName evidence="13">Dopey N-terminal domain-containing protein</fullName>
    </recommendedName>
</protein>
<dbReference type="InterPro" id="IPR007249">
    <property type="entry name" value="DOP1_N"/>
</dbReference>
<feature type="compositionally biased region" description="Polar residues" evidence="7">
    <location>
        <begin position="10"/>
        <end position="20"/>
    </location>
</feature>
<dbReference type="Pfam" id="PF04118">
    <property type="entry name" value="Dopey_N"/>
    <property type="match status" value="1"/>
</dbReference>
<evidence type="ECO:0000259" key="8">
    <source>
        <dbReference type="Pfam" id="PF04118"/>
    </source>
</evidence>
<evidence type="ECO:0000259" key="10">
    <source>
        <dbReference type="Pfam" id="PF24598"/>
    </source>
</evidence>
<dbReference type="InterPro" id="IPR016024">
    <property type="entry name" value="ARM-type_fold"/>
</dbReference>
<dbReference type="Pfam" id="PF24597">
    <property type="entry name" value="TPR_DOP1_M"/>
    <property type="match status" value="1"/>
</dbReference>
<feature type="domain" description="DOP1-like C-terminal" evidence="10">
    <location>
        <begin position="1338"/>
        <end position="1798"/>
    </location>
</feature>
<feature type="region of interest" description="Disordered" evidence="7">
    <location>
        <begin position="1"/>
        <end position="25"/>
    </location>
</feature>
<dbReference type="GO" id="GO:0015031">
    <property type="term" value="P:protein transport"/>
    <property type="evidence" value="ECO:0007669"/>
    <property type="project" value="UniProtKB-KW"/>
</dbReference>
<comment type="similarity">
    <text evidence="6">Belongs to the DOP1 family.</text>
</comment>
<dbReference type="InterPro" id="IPR056458">
    <property type="entry name" value="TPR_DOP1_M"/>
</dbReference>
<keyword evidence="2" id="KW-0813">Transport</keyword>
<dbReference type="GO" id="GO:0006895">
    <property type="term" value="P:Golgi to endosome transport"/>
    <property type="evidence" value="ECO:0007669"/>
    <property type="project" value="InterPro"/>
</dbReference>
<dbReference type="InterPro" id="IPR056457">
    <property type="entry name" value="DOP1_C"/>
</dbReference>
<evidence type="ECO:0000256" key="6">
    <source>
        <dbReference type="ARBA" id="ARBA00046326"/>
    </source>
</evidence>
<proteinExistence type="inferred from homology"/>
<evidence type="ECO:0000313" key="11">
    <source>
        <dbReference type="EMBL" id="KAK5114319.1"/>
    </source>
</evidence>
<dbReference type="PANTHER" id="PTHR14042:SF24">
    <property type="entry name" value="PROTEIN DOPEY-1 HOMOLOG"/>
    <property type="match status" value="1"/>
</dbReference>
<dbReference type="InterPro" id="IPR040314">
    <property type="entry name" value="DOP1"/>
</dbReference>
<reference evidence="11" key="1">
    <citation type="submission" date="2023-08" db="EMBL/GenBank/DDBJ databases">
        <title>Black Yeasts Isolated from many extreme environments.</title>
        <authorList>
            <person name="Coleine C."/>
            <person name="Stajich J.E."/>
            <person name="Selbmann L."/>
        </authorList>
    </citation>
    <scope>NUCLEOTIDE SEQUENCE</scope>
    <source>
        <strain evidence="11">CCFEE 5401</strain>
    </source>
</reference>
<name>A0AAN7YS44_9PEZI</name>
<evidence type="ECO:0000256" key="5">
    <source>
        <dbReference type="ARBA" id="ARBA00023136"/>
    </source>
</evidence>
<evidence type="ECO:0000256" key="3">
    <source>
        <dbReference type="ARBA" id="ARBA00022927"/>
    </source>
</evidence>
<organism evidence="11 12">
    <name type="scientific">Meristemomyces frigidus</name>
    <dbReference type="NCBI Taxonomy" id="1508187"/>
    <lineage>
        <taxon>Eukaryota</taxon>
        <taxon>Fungi</taxon>
        <taxon>Dikarya</taxon>
        <taxon>Ascomycota</taxon>
        <taxon>Pezizomycotina</taxon>
        <taxon>Dothideomycetes</taxon>
        <taxon>Dothideomycetidae</taxon>
        <taxon>Mycosphaerellales</taxon>
        <taxon>Teratosphaeriaceae</taxon>
        <taxon>Meristemomyces</taxon>
    </lineage>
</organism>
<evidence type="ECO:0008006" key="13">
    <source>
        <dbReference type="Google" id="ProtNLM"/>
    </source>
</evidence>
<keyword evidence="5" id="KW-0472">Membrane</keyword>
<dbReference type="GO" id="GO:0000139">
    <property type="term" value="C:Golgi membrane"/>
    <property type="evidence" value="ECO:0007669"/>
    <property type="project" value="UniProtKB-SubCell"/>
</dbReference>
<sequence length="1824" mass="201660">MNHELASGHRSATPTNSGRSSPVPRIEQRRAVEDALFRADKGLRRYGLLVEKAVGSWEVSPQEWADYIAFLNRLLKAIQSHPKDVPTLPHSDAVASKLAQCLSPVLPSGVHQKALEVYEYIFQTFGNGYVASHLTDYLPGLAPVLSFASLTVRPGVYHLFETYLVQVPLAAIRPALKSIVLGLLPALEDETSEDFDRAGTIMTLIRTKFEQEAGPDAAGFFWQTMFLCVMTSPSRRLGALNYLARHLPRLTTPSEHETGMPSSQHVTSGGEISENLQAIVSPDPGLLIRCFAAGLMDSQMLVYRGFLDLLATHLPLHSPVISAKVESSDLDILITAALAILLRRDTSLNRRVWSWLLGPDFKEPSRDGESPAMPQSIPDNEPSGNHITYFWERAHESMRRCVLAMLLSGSQLPAVRSRPYRICLSLMDHWEIGGVLAPEILLPALKVVHEYSLVASQVAVSEVLRSASQFFDAVEAATIWSTFVDLLRNAFQGSGDVEEAMSMLSWTLKHFNVQDQEMTTVHAPLTLLYMLTLLTDRADQSSGPITAALKVVAQLVELIPEDIFPHTRQNCAPDTTTAAALDSIDVDATISLFYKDARGKVGKSTLPIDLSLLALHLTVEFVEMAILCLSSGHMEAFQHSTELLIDVRRKCRNICPPNLDELYNAIETLLMNETAKTKLLPLPLLSTAVNVLANNVASPASIPARFYRWTHPLVSHLWRNLSPSSPKYHVEAVKAIWRLGSVAESADIFEASLVQVVQPVHGNIVAKASEKISNVEIVSRFMILWIHTLPSSSSAVGATPGRRRSTHASTLDDTQYAQRLEVLSQPLFRLLDLLPHRTDRGCDLIVSWLGSLPNLESVFDLLLARYGPLLQSCHEHDDAETNVSLKRKHREDVRELTHVCDLLETIFTHATDWTWQCLAGMEVTIDAVASGTGLSVLVHSFLRLLDHASLSMGDLHRQSLNLIDIVFNKSGVADILHMEFTHALLDRMLVCLSAEEDDLQRPLLRLTSIILRRQARNEQILMHDDKPRQSSMYTRQPQALHSEADSMPNSAADNAALIAKLLGCLQTAFTARPARPHLEQWLAFLNEVLPVFAGAIFTSLIPLVETLCDEAQKVFDQLVTTTMVSTEEIPTQPEATLIYLLDALESTLARAHERLDAEANGDEVSKISHQTSNLLSTVSSGVFRTSGIPSKTAQSNSRLTVILALQDTIRVCFSIWIWSNRFSAVDGYDKSSAATSTYCALRLRSKARSLLEELFAAEPLESLEVLLSEWINEDIKELKLEASAIELLQAMHGSRPKHIIPALLDALCSRIIETPLPSPRQSTLTIELHPNDVALCLHIYVQSIEDDAVDEIWSDCISFLRDVLSNATPYRLIMPTLLSLAHLLAQKARNTNFGEQRKLRRDLAEIFQKLMTATFSMLPSGSALPSQPVESWPAGGIGMTLPAVFQRIVADLDALVDNTDRATIIVNSVCSNLLTPDIHARTFPSTVDADHLDLLHIIARTQPLTKVWKKDVADAFNDPRLFATPAMLMREHWMPVLQQWAMRDRDRMSELLARLTAPSSAGIMFGVGANAARLDADRKAQLNIRRICLLLLSSPPDTWAAHVHDFDEKIIELSASTNSSSPTANIKTDLYLLCRVLTLSLSPVHILPLWPTINTYLQAGLVAAAPSRHSAQTISNLGLLQACKLLDQLVALSPDEFQLHEWLYITDTVDAVYQPAEHAPTALAEQIVEALGPESLDASNAALPPPLRTTDAAAMPLLIGNGMVDTEDVKAMSRDDFAKAIVRPFLGQLSMQAYESMYRSEQPSVDFCVQALLEDLLDTSSMVD</sequence>
<dbReference type="GO" id="GO:0005802">
    <property type="term" value="C:trans-Golgi network"/>
    <property type="evidence" value="ECO:0007669"/>
    <property type="project" value="TreeGrafter"/>
</dbReference>
<feature type="domain" description="DOP1-like middle TPR" evidence="9">
    <location>
        <begin position="389"/>
        <end position="594"/>
    </location>
</feature>
<dbReference type="Pfam" id="PF24598">
    <property type="entry name" value="DOP1_C"/>
    <property type="match status" value="1"/>
</dbReference>
<dbReference type="GO" id="GO:0005829">
    <property type="term" value="C:cytosol"/>
    <property type="evidence" value="ECO:0007669"/>
    <property type="project" value="GOC"/>
</dbReference>
<dbReference type="GO" id="GO:0005768">
    <property type="term" value="C:endosome"/>
    <property type="evidence" value="ECO:0007669"/>
    <property type="project" value="TreeGrafter"/>
</dbReference>